<dbReference type="GO" id="GO:0005737">
    <property type="term" value="C:cytoplasm"/>
    <property type="evidence" value="ECO:0007669"/>
    <property type="project" value="TreeGrafter"/>
</dbReference>
<feature type="region of interest" description="Disordered" evidence="1">
    <location>
        <begin position="772"/>
        <end position="793"/>
    </location>
</feature>
<evidence type="ECO:0000256" key="1">
    <source>
        <dbReference type="SAM" id="MobiDB-lite"/>
    </source>
</evidence>
<feature type="region of interest" description="Disordered" evidence="1">
    <location>
        <begin position="79"/>
        <end position="143"/>
    </location>
</feature>
<protein>
    <recommendedName>
        <fullName evidence="2">DDHD domain-containing protein</fullName>
    </recommendedName>
</protein>
<feature type="domain" description="DDHD" evidence="2">
    <location>
        <begin position="648"/>
        <end position="980"/>
    </location>
</feature>
<feature type="compositionally biased region" description="Polar residues" evidence="1">
    <location>
        <begin position="344"/>
        <end position="357"/>
    </location>
</feature>
<comment type="caution">
    <text evidence="3">The sequence shown here is derived from an EMBL/GenBank/DDBJ whole genome shotgun (WGS) entry which is preliminary data.</text>
</comment>
<organism evidence="3 4">
    <name type="scientific">Tilletia horrida</name>
    <dbReference type="NCBI Taxonomy" id="155126"/>
    <lineage>
        <taxon>Eukaryota</taxon>
        <taxon>Fungi</taxon>
        <taxon>Dikarya</taxon>
        <taxon>Basidiomycota</taxon>
        <taxon>Ustilaginomycotina</taxon>
        <taxon>Exobasidiomycetes</taxon>
        <taxon>Tilletiales</taxon>
        <taxon>Tilletiaceae</taxon>
        <taxon>Tilletia</taxon>
    </lineage>
</organism>
<feature type="compositionally biased region" description="Acidic residues" evidence="1">
    <location>
        <begin position="438"/>
        <end position="447"/>
    </location>
</feature>
<evidence type="ECO:0000313" key="4">
    <source>
        <dbReference type="Proteomes" id="UP001176521"/>
    </source>
</evidence>
<feature type="compositionally biased region" description="Basic and acidic residues" evidence="1">
    <location>
        <begin position="79"/>
        <end position="126"/>
    </location>
</feature>
<name>A0AAN6JH72_9BASI</name>
<dbReference type="InterPro" id="IPR058055">
    <property type="entry name" value="PA-PLA1"/>
</dbReference>
<feature type="compositionally biased region" description="Acidic residues" evidence="1">
    <location>
        <begin position="880"/>
        <end position="891"/>
    </location>
</feature>
<reference evidence="3" key="1">
    <citation type="journal article" date="2023" name="PhytoFront">
        <title>Draft Genome Resources of Seven Strains of Tilletia horrida, Causal Agent of Kernel Smut of Rice.</title>
        <authorList>
            <person name="Khanal S."/>
            <person name="Antony Babu S."/>
            <person name="Zhou X.G."/>
        </authorList>
    </citation>
    <scope>NUCLEOTIDE SEQUENCE</scope>
    <source>
        <strain evidence="3">TX3</strain>
    </source>
</reference>
<dbReference type="GO" id="GO:0046872">
    <property type="term" value="F:metal ion binding"/>
    <property type="evidence" value="ECO:0007669"/>
    <property type="project" value="InterPro"/>
</dbReference>
<dbReference type="EMBL" id="JAPDMQ010000844">
    <property type="protein sequence ID" value="KAK0520124.1"/>
    <property type="molecule type" value="Genomic_DNA"/>
</dbReference>
<dbReference type="PANTHER" id="PTHR23509:SF6">
    <property type="entry name" value="PHOSPHOLIPASE C1020.13C-RELATED"/>
    <property type="match status" value="1"/>
</dbReference>
<feature type="region of interest" description="Disordered" evidence="1">
    <location>
        <begin position="296"/>
        <end position="452"/>
    </location>
</feature>
<sequence length="994" mass="109120">MGLKTEINNAVHTRRVAFLRQVSVPSLEAKAPPLTHRWLHTSGNGKEWSAFGATDSRALESAFQHIQHDEELRQAIEEATRDRQQQQQEKDSEKEKENNKDKDNDDKGKDKNKDKDKDKNKNKESADTEATPEEFTLDPPDPFTALPPWRVPVGEDHLYEVDLRTQKLYPVFWKQGKGSKVMRATWFTESSSLSPIAGELAEELEGYYHELQPWLPSYADELRSAVTLGADAEDKLKRPLKNANGYVIMLGPHLARIYTQDLTTRLAKSVLTAWVGEHSGGQLVIRGFETAKKSLQANVDDSKNNNKDLKRKQSKGSISQRSPTASGSSTPARARSVHSGDGTGTPSSTKSTETSASLELLRSITAKLGPLPTRSSGESSSPTPKEREAALSGMLSSGLEDRAKGKRGDRGEDESSGKDDANEDSTQEPGTQGAEMAEGNEDEEFAREEEQAQQPVDLVLILHGIGQKYAAETNPSLDFTIAVNNFRELVHKQAAAAPPATVGGGGFPQMLKGRRVQFLPVMWRAALEDFEPEPAHEPNEELNNHFTLDEVFGDRNSIPIVRKLISGVLLDIPLYLSRHRSEIIRRVIREANRMYRLFCQRNPKFEAQDGRVHWIAHSLGAALAFDILSSQPTYVPELGQIPGDNNHLHFNVHTLILAGSPAALFIWLAKSQLIARKGRKGSDGQGGDCVDRHEEYFGCLAVDRIANIFSLSDPVGTRLTPCVASEYALGLQNISLTQATTAILRSLPGGLDTPMPNNSGFFSSWGRSAGANKGASANGGGNSSRRSSTDETADMAEELFGSSKEQGKKRDAAAEDRSASWFLRLSNRRGNNNASQKRPSSAGSNSTVGPDDWERVRRNSAAATDSARPKMYDAAVGNEQDGDDDDDDDDADGTKSAGRERKTSLDSLKAAASQRPKLSEAERERGRRRVYALNQLGTLDFTIPIASSLLSNQYLDMLYSHASYWQLPSFADAVLAFIFASDETLAAARGHLFK</sequence>
<dbReference type="GO" id="GO:0004620">
    <property type="term" value="F:phospholipase activity"/>
    <property type="evidence" value="ECO:0007669"/>
    <property type="project" value="TreeGrafter"/>
</dbReference>
<dbReference type="PROSITE" id="PS51043">
    <property type="entry name" value="DDHD"/>
    <property type="match status" value="1"/>
</dbReference>
<dbReference type="SMART" id="SM01127">
    <property type="entry name" value="DDHD"/>
    <property type="match status" value="1"/>
</dbReference>
<feature type="compositionally biased region" description="Polar residues" evidence="1">
    <location>
        <begin position="373"/>
        <end position="383"/>
    </location>
</feature>
<feature type="compositionally biased region" description="Basic and acidic residues" evidence="1">
    <location>
        <begin position="399"/>
        <end position="420"/>
    </location>
</feature>
<accession>A0AAN6JH72</accession>
<feature type="region of interest" description="Disordered" evidence="1">
    <location>
        <begin position="823"/>
        <end position="924"/>
    </location>
</feature>
<evidence type="ECO:0000313" key="3">
    <source>
        <dbReference type="EMBL" id="KAK0520124.1"/>
    </source>
</evidence>
<dbReference type="Pfam" id="PF02862">
    <property type="entry name" value="DDHD"/>
    <property type="match status" value="1"/>
</dbReference>
<gene>
    <name evidence="3" type="ORF">OC842_007206</name>
</gene>
<dbReference type="Proteomes" id="UP001176521">
    <property type="component" value="Unassembled WGS sequence"/>
</dbReference>
<feature type="compositionally biased region" description="Polar residues" evidence="1">
    <location>
        <begin position="315"/>
        <end position="331"/>
    </location>
</feature>
<dbReference type="PANTHER" id="PTHR23509">
    <property type="entry name" value="PA-PL1 PHOSPHOLIPASE FAMILY"/>
    <property type="match status" value="1"/>
</dbReference>
<keyword evidence="4" id="KW-1185">Reference proteome</keyword>
<dbReference type="InterPro" id="IPR004177">
    <property type="entry name" value="DDHD_dom"/>
</dbReference>
<evidence type="ECO:0000259" key="2">
    <source>
        <dbReference type="PROSITE" id="PS51043"/>
    </source>
</evidence>
<feature type="compositionally biased region" description="Polar residues" evidence="1">
    <location>
        <begin position="828"/>
        <end position="848"/>
    </location>
</feature>
<proteinExistence type="predicted"/>
<dbReference type="AlphaFoldDB" id="A0AAN6JH72"/>